<dbReference type="Gene3D" id="2.130.10.80">
    <property type="entry name" value="Galactose oxidase/kelch, beta-propeller"/>
    <property type="match status" value="1"/>
</dbReference>
<dbReference type="PANTHER" id="PTHR24412:SF489">
    <property type="entry name" value="RING FINGER DOMAIN AND KELCH REPEAT-CONTAINING PROTEIN DDB_G0271372"/>
    <property type="match status" value="1"/>
</dbReference>
<evidence type="ECO:0000259" key="5">
    <source>
        <dbReference type="Pfam" id="PF24981"/>
    </source>
</evidence>
<name>A0A7L7L6R1_9BACT</name>
<dbReference type="NCBIfam" id="TIGR04183">
    <property type="entry name" value="Por_Secre_tail"/>
    <property type="match status" value="1"/>
</dbReference>
<dbReference type="Pfam" id="PF18962">
    <property type="entry name" value="Por_Secre_tail"/>
    <property type="match status" value="1"/>
</dbReference>
<dbReference type="InterPro" id="IPR006652">
    <property type="entry name" value="Kelch_1"/>
</dbReference>
<keyword evidence="2" id="KW-0677">Repeat</keyword>
<keyword evidence="1" id="KW-0880">Kelch repeat</keyword>
<dbReference type="PANTHER" id="PTHR24412">
    <property type="entry name" value="KELCH PROTEIN"/>
    <property type="match status" value="1"/>
</dbReference>
<dbReference type="InterPro" id="IPR054090">
    <property type="entry name" value="Cep192_Spd-2-like_dom"/>
</dbReference>
<feature type="domain" description="Secretion system C-terminal sorting" evidence="3">
    <location>
        <begin position="490"/>
        <end position="568"/>
    </location>
</feature>
<proteinExistence type="predicted"/>
<reference evidence="6 7" key="1">
    <citation type="submission" date="2020-08" db="EMBL/GenBank/DDBJ databases">
        <title>Adhaeribacter dokdonensis sp. nov., isolated from the rhizosphere of Elymus tsukushiensis, a plant native to the Dokdo Islands, Republic of Korea.</title>
        <authorList>
            <person name="Ghim S.Y."/>
        </authorList>
    </citation>
    <scope>NUCLEOTIDE SEQUENCE [LARGE SCALE GENOMIC DNA]</scope>
    <source>
        <strain evidence="6 7">KUDC8001</strain>
    </source>
</reference>
<dbReference type="Proteomes" id="UP000514509">
    <property type="component" value="Chromosome"/>
</dbReference>
<feature type="domain" description="Attractin/MKLN-like beta-propeller" evidence="5">
    <location>
        <begin position="43"/>
        <end position="286"/>
    </location>
</feature>
<protein>
    <submittedName>
        <fullName evidence="6">Choice-of-anchor D domain-containing protein</fullName>
    </submittedName>
</protein>
<evidence type="ECO:0000259" key="4">
    <source>
        <dbReference type="Pfam" id="PF22073"/>
    </source>
</evidence>
<dbReference type="Pfam" id="PF24981">
    <property type="entry name" value="Beta-prop_ATRN-LZTR1"/>
    <property type="match status" value="1"/>
</dbReference>
<dbReference type="Gene3D" id="2.120.10.80">
    <property type="entry name" value="Kelch-type beta propeller"/>
    <property type="match status" value="1"/>
</dbReference>
<organism evidence="6 7">
    <name type="scientific">Adhaeribacter radiodurans</name>
    <dbReference type="NCBI Taxonomy" id="2745197"/>
    <lineage>
        <taxon>Bacteria</taxon>
        <taxon>Pseudomonadati</taxon>
        <taxon>Bacteroidota</taxon>
        <taxon>Cytophagia</taxon>
        <taxon>Cytophagales</taxon>
        <taxon>Hymenobacteraceae</taxon>
        <taxon>Adhaeribacter</taxon>
    </lineage>
</organism>
<dbReference type="InterPro" id="IPR013783">
    <property type="entry name" value="Ig-like_fold"/>
</dbReference>
<accession>A0A7L7L6R1</accession>
<dbReference type="KEGG" id="add:HUW48_10970"/>
<dbReference type="InterPro" id="IPR056737">
    <property type="entry name" value="Beta-prop_ATRN-MKLN-like"/>
</dbReference>
<dbReference type="EMBL" id="CP055153">
    <property type="protein sequence ID" value="QMU28526.1"/>
    <property type="molecule type" value="Genomic_DNA"/>
</dbReference>
<dbReference type="InterPro" id="IPR026444">
    <property type="entry name" value="Secre_tail"/>
</dbReference>
<sequence length="571" mass="62006">MKKNKASSLKKITFGSVFFLALIFICFAFKNTKSLIISNAAHSTTGTWVSVTSTSGSPTARHEASFVQTGNKFYLLGGRKIKPVQVFDPKNRTWTNKVNTPIELHHFQAITIDGLIYVVGAFTGSYPHEKPVANIYIYNPATNKWITGASIPSSRRRGSSGVVVYNKKIYVVAGIKDGHWAGHVNWLDEYDPATNKWRILANAPRARDHFQAAVINGKLYVAAGRRSSASTNQTFNLTVPQVDVYEFATNKWTTLASSKNIPTQRAGTATAVLGEEVIIIGGESGSQSTAHKHTEALNVRTQTWRRLKDLKQGRHGTQAIVNNNNIYIAAGCGNRGGTPELNTQEAFYFDSRTSPTGLAITQSKLTAPTSLSFGTIAINSSSSKTLTLSNTTGNQAIVISSFTKSGASAFAFSSPYTVPFILAPGKSVNISLRFSPKTTGTQSGSLVVKHSGQLGSTSITFNGTGKSSTSRMEEDISKETVVLTQSLVAYPNPITDQQFKVKLPENVIGEVPFVIVNASGIAILKDKLIIENLTSILQFNLSERPLNSGIYFLRMNEHGKSYYAKLLITTN</sequence>
<dbReference type="SMART" id="SM00612">
    <property type="entry name" value="Kelch"/>
    <property type="match status" value="4"/>
</dbReference>
<keyword evidence="7" id="KW-1185">Reference proteome</keyword>
<dbReference type="AlphaFoldDB" id="A0A7L7L6R1"/>
<evidence type="ECO:0000259" key="3">
    <source>
        <dbReference type="Pfam" id="PF18962"/>
    </source>
</evidence>
<gene>
    <name evidence="6" type="ORF">HUW48_10970</name>
</gene>
<dbReference type="NCBIfam" id="NF012200">
    <property type="entry name" value="choice_anch_D"/>
    <property type="match status" value="1"/>
</dbReference>
<evidence type="ECO:0000256" key="1">
    <source>
        <dbReference type="ARBA" id="ARBA00022441"/>
    </source>
</evidence>
<dbReference type="InterPro" id="IPR037293">
    <property type="entry name" value="Gal_Oxidase_central_sf"/>
</dbReference>
<dbReference type="Pfam" id="PF22073">
    <property type="entry name" value="Cep192_D4"/>
    <property type="match status" value="1"/>
</dbReference>
<dbReference type="GO" id="GO:0005737">
    <property type="term" value="C:cytoplasm"/>
    <property type="evidence" value="ECO:0007669"/>
    <property type="project" value="UniProtKB-SubCell"/>
</dbReference>
<dbReference type="InterPro" id="IPR015915">
    <property type="entry name" value="Kelch-typ_b-propeller"/>
</dbReference>
<evidence type="ECO:0000313" key="6">
    <source>
        <dbReference type="EMBL" id="QMU28526.1"/>
    </source>
</evidence>
<dbReference type="Gene3D" id="2.60.40.10">
    <property type="entry name" value="Immunoglobulins"/>
    <property type="match status" value="1"/>
</dbReference>
<dbReference type="RefSeq" id="WP_182415709.1">
    <property type="nucleotide sequence ID" value="NZ_CP055153.1"/>
</dbReference>
<evidence type="ECO:0000256" key="2">
    <source>
        <dbReference type="ARBA" id="ARBA00022737"/>
    </source>
</evidence>
<evidence type="ECO:0000313" key="7">
    <source>
        <dbReference type="Proteomes" id="UP000514509"/>
    </source>
</evidence>
<dbReference type="SUPFAM" id="SSF117281">
    <property type="entry name" value="Kelch motif"/>
    <property type="match status" value="1"/>
</dbReference>
<feature type="domain" description="Cep192/Spd-2-like" evidence="4">
    <location>
        <begin position="369"/>
        <end position="465"/>
    </location>
</feature>